<dbReference type="Proteomes" id="UP001500782">
    <property type="component" value="Unassembled WGS sequence"/>
</dbReference>
<proteinExistence type="predicted"/>
<dbReference type="InterPro" id="IPR028990">
    <property type="entry name" value="GK1464-like"/>
</dbReference>
<evidence type="ECO:0000313" key="3">
    <source>
        <dbReference type="EMBL" id="GAA0338422.1"/>
    </source>
</evidence>
<reference evidence="4" key="1">
    <citation type="journal article" date="2019" name="Int. J. Syst. Evol. Microbiol.">
        <title>The Global Catalogue of Microorganisms (GCM) 10K type strain sequencing project: providing services to taxonomists for standard genome sequencing and annotation.</title>
        <authorList>
            <consortium name="The Broad Institute Genomics Platform"/>
            <consortium name="The Broad Institute Genome Sequencing Center for Infectious Disease"/>
            <person name="Wu L."/>
            <person name="Ma J."/>
        </authorList>
    </citation>
    <scope>NUCLEOTIDE SEQUENCE [LARGE SCALE GENOMIC DNA]</scope>
    <source>
        <strain evidence="4">JCM 9731</strain>
    </source>
</reference>
<gene>
    <name evidence="3" type="ORF">GCM10008967_30870</name>
</gene>
<sequence>MKRMEYLNREEIINGLQQPLQTYINKYGIDDIGIFEEEGQDDRYYIGYTASKGGKTYHIHAPYKKNQDGRLAPAKNEWTVETDEPNGEERHGYHDVESAFRELQ</sequence>
<evidence type="ECO:0000313" key="4">
    <source>
        <dbReference type="Proteomes" id="UP001500782"/>
    </source>
</evidence>
<feature type="domain" description="GK1464-like" evidence="2">
    <location>
        <begin position="6"/>
        <end position="103"/>
    </location>
</feature>
<name>A0ABP3G794_9BACI</name>
<evidence type="ECO:0000259" key="2">
    <source>
        <dbReference type="Pfam" id="PF18681"/>
    </source>
</evidence>
<dbReference type="EMBL" id="BAAADJ010000054">
    <property type="protein sequence ID" value="GAA0338422.1"/>
    <property type="molecule type" value="Genomic_DNA"/>
</dbReference>
<feature type="region of interest" description="Disordered" evidence="1">
    <location>
        <begin position="82"/>
        <end position="104"/>
    </location>
</feature>
<comment type="caution">
    <text evidence="3">The sequence shown here is derived from an EMBL/GenBank/DDBJ whole genome shotgun (WGS) entry which is preliminary data.</text>
</comment>
<accession>A0ABP3G794</accession>
<dbReference type="Pfam" id="PF18681">
    <property type="entry name" value="DUF5634"/>
    <property type="match status" value="1"/>
</dbReference>
<evidence type="ECO:0000256" key="1">
    <source>
        <dbReference type="SAM" id="MobiDB-lite"/>
    </source>
</evidence>
<dbReference type="SUPFAM" id="SSF143579">
    <property type="entry name" value="GK1464-like"/>
    <property type="match status" value="1"/>
</dbReference>
<protein>
    <recommendedName>
        <fullName evidence="2">GK1464-like domain-containing protein</fullName>
    </recommendedName>
</protein>
<organism evidence="3 4">
    <name type="scientific">Bacillus carboniphilus</name>
    <dbReference type="NCBI Taxonomy" id="86663"/>
    <lineage>
        <taxon>Bacteria</taxon>
        <taxon>Bacillati</taxon>
        <taxon>Bacillota</taxon>
        <taxon>Bacilli</taxon>
        <taxon>Bacillales</taxon>
        <taxon>Bacillaceae</taxon>
        <taxon>Bacillus</taxon>
    </lineage>
</organism>
<dbReference type="InterPro" id="IPR040915">
    <property type="entry name" value="GK1464-like_dom"/>
</dbReference>
<keyword evidence="4" id="KW-1185">Reference proteome</keyword>
<dbReference type="Gene3D" id="3.30.70.1480">
    <property type="entry name" value="GK1464-like"/>
    <property type="match status" value="1"/>
</dbReference>
<feature type="compositionally biased region" description="Basic and acidic residues" evidence="1">
    <location>
        <begin position="87"/>
        <end position="104"/>
    </location>
</feature>